<reference evidence="1" key="1">
    <citation type="submission" date="2024-05" db="EMBL/GenBank/DDBJ databases">
        <title>Herbiconiux sp. A18JL235.</title>
        <authorList>
            <person name="Zhang G."/>
        </authorList>
    </citation>
    <scope>NUCLEOTIDE SEQUENCE</scope>
    <source>
        <strain evidence="1">A18JL235</strain>
    </source>
</reference>
<dbReference type="EMBL" id="CP162511">
    <property type="protein sequence ID" value="XDI06409.1"/>
    <property type="molecule type" value="Genomic_DNA"/>
</dbReference>
<protein>
    <recommendedName>
        <fullName evidence="2">DUF3304 domain-containing protein</fullName>
    </recommendedName>
</protein>
<evidence type="ECO:0008006" key="2">
    <source>
        <dbReference type="Google" id="ProtNLM"/>
    </source>
</evidence>
<sequence length="179" mass="19885">MRSVLMDALVFTNYGQFEIVQAAEGFDGGADRFFAGQENGWVAAAVPGVLYLPLARWGGGSSVRVEHWTEEPPLEDWEDIVEVSTTFRSGEPIVWMTWGGDVGGTLDLPPATYRVRVNARGRDAGHDGEFAEGIVDHYLLQFWPAPPAPDRVLKTTSANAAYWNREWGGRRRQHPSHDS</sequence>
<dbReference type="RefSeq" id="WP_368498792.1">
    <property type="nucleotide sequence ID" value="NZ_CP162511.1"/>
</dbReference>
<organism evidence="1">
    <name type="scientific">Herbiconiux sp. A18JL235</name>
    <dbReference type="NCBI Taxonomy" id="3152363"/>
    <lineage>
        <taxon>Bacteria</taxon>
        <taxon>Bacillati</taxon>
        <taxon>Actinomycetota</taxon>
        <taxon>Actinomycetes</taxon>
        <taxon>Micrococcales</taxon>
        <taxon>Microbacteriaceae</taxon>
        <taxon>Herbiconiux</taxon>
    </lineage>
</organism>
<evidence type="ECO:0000313" key="1">
    <source>
        <dbReference type="EMBL" id="XDI06409.1"/>
    </source>
</evidence>
<accession>A0AB39BIV0</accession>
<name>A0AB39BIV0_9MICO</name>
<dbReference type="AlphaFoldDB" id="A0AB39BIV0"/>
<proteinExistence type="predicted"/>
<gene>
    <name evidence="1" type="ORF">ABFY20_04750</name>
</gene>